<comment type="similarity">
    <text evidence="4 10">Belongs to the polysaccharide lyase 3 family.</text>
</comment>
<name>A0A2K8QP22_9GAMM</name>
<organism evidence="11 12">
    <name type="scientific">Dickeya fangzhongdai</name>
    <dbReference type="NCBI Taxonomy" id="1778540"/>
    <lineage>
        <taxon>Bacteria</taxon>
        <taxon>Pseudomonadati</taxon>
        <taxon>Pseudomonadota</taxon>
        <taxon>Gammaproteobacteria</taxon>
        <taxon>Enterobacterales</taxon>
        <taxon>Pectobacteriaceae</taxon>
        <taxon>Dickeya</taxon>
    </lineage>
</organism>
<evidence type="ECO:0000256" key="5">
    <source>
        <dbReference type="ARBA" id="ARBA00012272"/>
    </source>
</evidence>
<dbReference type="AlphaFoldDB" id="A0A2K8QP22"/>
<dbReference type="Proteomes" id="UP000231901">
    <property type="component" value="Chromosome"/>
</dbReference>
<dbReference type="OrthoDB" id="6378116at2"/>
<accession>A0A2K8QP22</accession>
<evidence type="ECO:0000256" key="6">
    <source>
        <dbReference type="ARBA" id="ARBA00022525"/>
    </source>
</evidence>
<evidence type="ECO:0000256" key="2">
    <source>
        <dbReference type="ARBA" id="ARBA00001913"/>
    </source>
</evidence>
<dbReference type="SUPFAM" id="SSF51126">
    <property type="entry name" value="Pectin lyase-like"/>
    <property type="match status" value="1"/>
</dbReference>
<evidence type="ECO:0000256" key="7">
    <source>
        <dbReference type="ARBA" id="ARBA00022729"/>
    </source>
</evidence>
<dbReference type="NCBIfam" id="NF041898">
    <property type="entry name" value="pec_ly_PelI"/>
    <property type="match status" value="1"/>
</dbReference>
<comment type="catalytic activity">
    <reaction evidence="1 10">
        <text>Eliminative cleavage of (1-&gt;4)-alpha-D-galacturonan to give oligosaccharides with 4-deoxy-alpha-D-galact-4-enuronosyl groups at their non-reducing ends.</text>
        <dbReference type="EC" id="4.2.2.2"/>
    </reaction>
</comment>
<comment type="cofactor">
    <cofactor evidence="2 10">
        <name>Ca(2+)</name>
        <dbReference type="ChEBI" id="CHEBI:29108"/>
    </cofactor>
</comment>
<evidence type="ECO:0000313" key="12">
    <source>
        <dbReference type="Proteomes" id="UP000231901"/>
    </source>
</evidence>
<dbReference type="GO" id="GO:0005576">
    <property type="term" value="C:extracellular region"/>
    <property type="evidence" value="ECO:0007669"/>
    <property type="project" value="UniProtKB-SubCell"/>
</dbReference>
<dbReference type="PANTHER" id="PTHR33407">
    <property type="entry name" value="PECTATE LYASE F-RELATED"/>
    <property type="match status" value="1"/>
</dbReference>
<feature type="signal peptide" evidence="10">
    <location>
        <begin position="1"/>
        <end position="19"/>
    </location>
</feature>
<keyword evidence="9 10" id="KW-0456">Lyase</keyword>
<dbReference type="KEGG" id="dfn:CVE23_15375"/>
<evidence type="ECO:0000256" key="10">
    <source>
        <dbReference type="RuleBase" id="RU367009"/>
    </source>
</evidence>
<protein>
    <recommendedName>
        <fullName evidence="5 10">Pectate lyase</fullName>
        <ecNumber evidence="5 10">4.2.2.2</ecNumber>
    </recommendedName>
</protein>
<feature type="chain" id="PRO_5041746249" description="Pectate lyase" evidence="10">
    <location>
        <begin position="20"/>
        <end position="344"/>
    </location>
</feature>
<dbReference type="InterPro" id="IPR011050">
    <property type="entry name" value="Pectin_lyase_fold/virulence"/>
</dbReference>
<dbReference type="InterPro" id="IPR013783">
    <property type="entry name" value="Ig-like_fold"/>
</dbReference>
<evidence type="ECO:0000256" key="1">
    <source>
        <dbReference type="ARBA" id="ARBA00000695"/>
    </source>
</evidence>
<evidence type="ECO:0000256" key="3">
    <source>
        <dbReference type="ARBA" id="ARBA00004613"/>
    </source>
</evidence>
<keyword evidence="12" id="KW-1185">Reference proteome</keyword>
<sequence>MFKYVIPLCALTLAAPSFAAQTTLMLSQKSDVNYLGWSTDESKVARQEVYRGTTSNPDLRERIAVLDAETRTFKDADTNSGLNYWYWVDVVSEDQAQIESNAVTTAPNTGPLRAAKASSECKPGATFENRTVDCGGVTIGTSCPNDSDKQKPLIILKNATVKNLRISASGGADGIHCDSGNCTIENVIWEDICEDAATNNGKTMTIVGGIAHNAKNGYGGKPDKVLQHNSKNSTTVVKGNFTLTGEHGKLWRSCGDCSNNGGPRFLTVTSATVNGTIDSIAGVNRNYGDVATISGLKIKDYKEGKPPVCEEFKGVVKGQGTSEKYGEKWDTANCKVSRSGVSKL</sequence>
<keyword evidence="6 10" id="KW-0964">Secreted</keyword>
<dbReference type="EC" id="4.2.2.2" evidence="5 10"/>
<dbReference type="GO" id="GO:0030570">
    <property type="term" value="F:pectate lyase activity"/>
    <property type="evidence" value="ECO:0007669"/>
    <property type="project" value="UniProtKB-UniRule"/>
</dbReference>
<keyword evidence="7 10" id="KW-0732">Signal</keyword>
<comment type="subcellular location">
    <subcellularLocation>
        <location evidence="3 10">Secreted</location>
    </subcellularLocation>
</comment>
<dbReference type="PANTHER" id="PTHR33407:SF9">
    <property type="entry name" value="PECTATE LYASE F-RELATED"/>
    <property type="match status" value="1"/>
</dbReference>
<evidence type="ECO:0000256" key="9">
    <source>
        <dbReference type="ARBA" id="ARBA00023239"/>
    </source>
</evidence>
<evidence type="ECO:0000256" key="4">
    <source>
        <dbReference type="ARBA" id="ARBA00006463"/>
    </source>
</evidence>
<dbReference type="InterPro" id="IPR004898">
    <property type="entry name" value="Pectate_lyase_PlyH/PlyE-like"/>
</dbReference>
<reference evidence="12" key="1">
    <citation type="journal article" date="2018" name="Genome Announc.">
        <title>Complete genome sequence of a Dickeya fangzhongdai type strain causing bleeding canker of pear tree trunks.</title>
        <authorList>
            <person name="Zhao Y."/>
            <person name="Tian Y."/>
            <person name="Li X."/>
            <person name="Hu B."/>
        </authorList>
    </citation>
    <scope>NUCLEOTIDE SEQUENCE [LARGE SCALE GENOMIC DNA]</scope>
    <source>
        <strain evidence="12">DSM 101947</strain>
    </source>
</reference>
<dbReference type="InterPro" id="IPR012334">
    <property type="entry name" value="Pectin_lyas_fold"/>
</dbReference>
<dbReference type="GO" id="GO:0045490">
    <property type="term" value="P:pectin catabolic process"/>
    <property type="evidence" value="ECO:0007669"/>
    <property type="project" value="TreeGrafter"/>
</dbReference>
<dbReference type="Pfam" id="PF03211">
    <property type="entry name" value="Pectate_lyase"/>
    <property type="match status" value="1"/>
</dbReference>
<evidence type="ECO:0000313" key="11">
    <source>
        <dbReference type="EMBL" id="ATZ95234.1"/>
    </source>
</evidence>
<dbReference type="Gene3D" id="2.60.40.10">
    <property type="entry name" value="Immunoglobulins"/>
    <property type="match status" value="1"/>
</dbReference>
<dbReference type="RefSeq" id="WP_038667135.1">
    <property type="nucleotide sequence ID" value="NZ_BMJF01000002.1"/>
</dbReference>
<dbReference type="EMBL" id="CP025003">
    <property type="protein sequence ID" value="ATZ95234.1"/>
    <property type="molecule type" value="Genomic_DNA"/>
</dbReference>
<proteinExistence type="inferred from homology"/>
<keyword evidence="8 10" id="KW-0106">Calcium</keyword>
<comment type="function">
    <text evidence="10">Catalyzes the depolymerization of both polygalacturonate and pectins of methyl esterification degree from 22 to 89%, with an endo mode of action. In contrast to the majority of pectate lyases, displays high activity on highly methylated pectins.</text>
</comment>
<evidence type="ECO:0000256" key="8">
    <source>
        <dbReference type="ARBA" id="ARBA00022837"/>
    </source>
</evidence>
<dbReference type="Gene3D" id="2.160.20.10">
    <property type="entry name" value="Single-stranded right-handed beta-helix, Pectin lyase-like"/>
    <property type="match status" value="1"/>
</dbReference>
<gene>
    <name evidence="11" type="ORF">CVE23_15375</name>
</gene>
<dbReference type="GeneID" id="66565707"/>
<dbReference type="KEGG" id="ced:LH89_19175"/>